<dbReference type="AlphaFoldDB" id="A0A2I7KGV4"/>
<reference evidence="2 3" key="2">
    <citation type="journal article" date="2017" name="Genome Biol. Evol.">
        <title>Trajectories and Drivers of Genome Evolution in Surface-Associated Marine Phaeobacter.</title>
        <authorList>
            <person name="Freese H.M."/>
            <person name="Sikorski J."/>
            <person name="Bunk B."/>
            <person name="Scheuner C."/>
            <person name="Meier-Kolthoff J.P."/>
            <person name="Sproer C."/>
            <person name="Gram L."/>
            <person name="Overmann J."/>
        </authorList>
    </citation>
    <scope>NUCLEOTIDE SEQUENCE [LARGE SCALE GENOMIC DNA]</scope>
    <source>
        <strain evidence="2 3">P88</strain>
        <plasmid evidence="3">pp88_e</plasmid>
    </source>
</reference>
<keyword evidence="1" id="KW-0812">Transmembrane</keyword>
<proteinExistence type="predicted"/>
<dbReference type="Proteomes" id="UP000236447">
    <property type="component" value="Plasmid pP88_e"/>
</dbReference>
<keyword evidence="1" id="KW-1133">Transmembrane helix</keyword>
<evidence type="ECO:0000313" key="3">
    <source>
        <dbReference type="Proteomes" id="UP000236447"/>
    </source>
</evidence>
<feature type="transmembrane region" description="Helical" evidence="1">
    <location>
        <begin position="346"/>
        <end position="372"/>
    </location>
</feature>
<organism evidence="2 3">
    <name type="scientific">Phaeobacter inhibens</name>
    <dbReference type="NCBI Taxonomy" id="221822"/>
    <lineage>
        <taxon>Bacteria</taxon>
        <taxon>Pseudomonadati</taxon>
        <taxon>Pseudomonadota</taxon>
        <taxon>Alphaproteobacteria</taxon>
        <taxon>Rhodobacterales</taxon>
        <taxon>Roseobacteraceae</taxon>
        <taxon>Phaeobacter</taxon>
    </lineage>
</organism>
<dbReference type="RefSeq" id="WP_024099613.1">
    <property type="nucleotide sequence ID" value="NZ_CP010730.1"/>
</dbReference>
<dbReference type="EMBL" id="CP010730">
    <property type="protein sequence ID" value="AUR01822.1"/>
    <property type="molecule type" value="Genomic_DNA"/>
</dbReference>
<evidence type="ECO:0000313" key="2">
    <source>
        <dbReference type="EMBL" id="AUR01822.1"/>
    </source>
</evidence>
<protein>
    <submittedName>
        <fullName evidence="2">Uncharacterized protein</fullName>
    </submittedName>
</protein>
<accession>A0A2I7KGV4</accession>
<sequence>MIVECTGTAILEDNLSGQRFSIEHDELDWAVVDAQDRPMGLEYHYQATIEHNVLGALAWNLWEYPLGIQNYNTTEVGQARIIQDFEYSLDHDDDRDLEDLFDPSEVASKEEWADLTESEQIEQMVSWFNRMFEDPQNQTPYAADKNSPYNYEYIWGGPYDASEELSDQFSGIASEEAIEKAVEIVQDQDGIYEWAPSDAHPNMRRRAEEAMAEHVEQADQLPSLGEVRQQIRETPRLQLGTPEELEARQELLSLIQDFAPLVARATETPAHGGMGHNQPPPEMALPQHIGVSISVNINAIQTEVSSDTPDVEAVAEATSALQKVGEEVSDFFRMTKDQVKSLGSKALAGAIVGGIGTLIYKAFTWLALVLGFPL</sequence>
<name>A0A2I7KGV4_9RHOB</name>
<dbReference type="GeneID" id="31848789"/>
<evidence type="ECO:0000256" key="1">
    <source>
        <dbReference type="SAM" id="Phobius"/>
    </source>
</evidence>
<reference evidence="2 3" key="1">
    <citation type="journal article" date="2017" name="Front. Microbiol.">
        <title>Phaeobacter piscinae sp. nov., a species of the Roseobacter group and potential aquaculture probiont.</title>
        <authorList>
            <person name="Sonnenschein E.C."/>
            <person name="Phippen C.B.W."/>
            <person name="Nielsen K.F."/>
            <person name="Mateiu R.V."/>
            <person name="Melchiorsen J."/>
            <person name="Gram L."/>
            <person name="Overmann J."/>
            <person name="Freese H.M."/>
        </authorList>
    </citation>
    <scope>NUCLEOTIDE SEQUENCE [LARGE SCALE GENOMIC DNA]</scope>
    <source>
        <strain evidence="2 3">P88</strain>
        <plasmid evidence="3">pp88_e</plasmid>
    </source>
</reference>
<gene>
    <name evidence="2" type="ORF">PhaeoP88_04510</name>
</gene>
<keyword evidence="2" id="KW-0614">Plasmid</keyword>
<geneLocation type="plasmid" evidence="3">
    <name>pp88_e</name>
</geneLocation>
<keyword evidence="1" id="KW-0472">Membrane</keyword>